<name>A0A4Y8AYL6_9FLAO</name>
<keyword evidence="3" id="KW-0028">Amino-acid biosynthesis</keyword>
<sequence>MIGIISAMQEEIQALLNELKNVETSEKGMRTYYTGTLFNTNVVLVFSRWGKVASAATTTQLINDFNVDEIIFTGVAGAIHTNLNIGDVVIGKNLYQHDLNASPFYKKFEIPILKKEFLETKNATKLIEATTNFINTYNTYINNEEAIAFDITAPKIVFGDIASGDKFIKSLKKIKKLNKALPTAICVEMEGAAVAQICYEYEIPFSIIRIISDKANDNATIDFSRFANSIASYYALGILKNYFNN</sequence>
<evidence type="ECO:0000313" key="8">
    <source>
        <dbReference type="Proteomes" id="UP000298517"/>
    </source>
</evidence>
<organism evidence="7 8">
    <name type="scientific">Gramella jeungdoensis</name>
    <dbReference type="NCBI Taxonomy" id="708091"/>
    <lineage>
        <taxon>Bacteria</taxon>
        <taxon>Pseudomonadati</taxon>
        <taxon>Bacteroidota</taxon>
        <taxon>Flavobacteriia</taxon>
        <taxon>Flavobacteriales</taxon>
        <taxon>Flavobacteriaceae</taxon>
        <taxon>Christiangramia</taxon>
    </lineage>
</organism>
<keyword evidence="4 7" id="KW-0378">Hydrolase</keyword>
<protein>
    <recommendedName>
        <fullName evidence="2">adenosylhomocysteine nucleosidase</fullName>
        <ecNumber evidence="2">3.2.2.9</ecNumber>
    </recommendedName>
</protein>
<dbReference type="Proteomes" id="UP000298517">
    <property type="component" value="Unassembled WGS sequence"/>
</dbReference>
<comment type="pathway">
    <text evidence="1">Amino-acid biosynthesis; L-methionine biosynthesis via salvage pathway; S-methyl-5-thio-alpha-D-ribose 1-phosphate from S-methyl-5'-thioadenosine (hydrolase route): step 1/2.</text>
</comment>
<dbReference type="GO" id="GO:0019509">
    <property type="term" value="P:L-methionine salvage from methylthioadenosine"/>
    <property type="evidence" value="ECO:0007669"/>
    <property type="project" value="UniProtKB-UniPathway"/>
</dbReference>
<gene>
    <name evidence="7" type="ORF">E2488_03620</name>
</gene>
<dbReference type="Gene3D" id="3.40.50.1580">
    <property type="entry name" value="Nucleoside phosphorylase domain"/>
    <property type="match status" value="1"/>
</dbReference>
<dbReference type="Pfam" id="PF01048">
    <property type="entry name" value="PNP_UDP_1"/>
    <property type="match status" value="1"/>
</dbReference>
<keyword evidence="8" id="KW-1185">Reference proteome</keyword>
<evidence type="ECO:0000256" key="2">
    <source>
        <dbReference type="ARBA" id="ARBA00011974"/>
    </source>
</evidence>
<dbReference type="InterPro" id="IPR000845">
    <property type="entry name" value="Nucleoside_phosphorylase_d"/>
</dbReference>
<dbReference type="GO" id="GO:0005829">
    <property type="term" value="C:cytosol"/>
    <property type="evidence" value="ECO:0007669"/>
    <property type="project" value="TreeGrafter"/>
</dbReference>
<keyword evidence="7" id="KW-0326">Glycosidase</keyword>
<dbReference type="GO" id="GO:0008930">
    <property type="term" value="F:methylthioadenosine nucleosidase activity"/>
    <property type="evidence" value="ECO:0007669"/>
    <property type="project" value="InterPro"/>
</dbReference>
<dbReference type="PANTHER" id="PTHR46832:SF1">
    <property type="entry name" value="5'-METHYLTHIOADENOSINE_S-ADENOSYLHOMOCYSTEINE NUCLEOSIDASE"/>
    <property type="match status" value="1"/>
</dbReference>
<dbReference type="GO" id="GO:0019284">
    <property type="term" value="P:L-methionine salvage from S-adenosylmethionine"/>
    <property type="evidence" value="ECO:0007669"/>
    <property type="project" value="TreeGrafter"/>
</dbReference>
<dbReference type="InterPro" id="IPR035994">
    <property type="entry name" value="Nucleoside_phosphorylase_sf"/>
</dbReference>
<evidence type="ECO:0000259" key="6">
    <source>
        <dbReference type="Pfam" id="PF01048"/>
    </source>
</evidence>
<dbReference type="GO" id="GO:0008782">
    <property type="term" value="F:adenosylhomocysteine nucleosidase activity"/>
    <property type="evidence" value="ECO:0007669"/>
    <property type="project" value="UniProtKB-EC"/>
</dbReference>
<dbReference type="EC" id="3.2.2.9" evidence="2"/>
<dbReference type="GO" id="GO:0009164">
    <property type="term" value="P:nucleoside catabolic process"/>
    <property type="evidence" value="ECO:0007669"/>
    <property type="project" value="InterPro"/>
</dbReference>
<dbReference type="RefSeq" id="WP_134246956.1">
    <property type="nucleotide sequence ID" value="NZ_SNQI01000001.1"/>
</dbReference>
<evidence type="ECO:0000256" key="1">
    <source>
        <dbReference type="ARBA" id="ARBA00004945"/>
    </source>
</evidence>
<reference evidence="7 8" key="1">
    <citation type="journal article" date="2011" name="J. Microbiol.">
        <title>Gramella jeungdoensis sp. nov., isolated from a solar saltern in Korea.</title>
        <authorList>
            <person name="Joung Y."/>
            <person name="Kim H."/>
            <person name="Jang T."/>
            <person name="Ahn T.S."/>
            <person name="Joh K."/>
        </authorList>
    </citation>
    <scope>NUCLEOTIDE SEQUENCE [LARGE SCALE GENOMIC DNA]</scope>
    <source>
        <strain evidence="7 8">KCTC 23123</strain>
    </source>
</reference>
<accession>A0A4Y8AYL6</accession>
<dbReference type="NCBIfam" id="TIGR01704">
    <property type="entry name" value="MTA_SAH-Nsdase"/>
    <property type="match status" value="1"/>
</dbReference>
<proteinExistence type="predicted"/>
<dbReference type="NCBIfam" id="NF004079">
    <property type="entry name" value="PRK05584.1"/>
    <property type="match status" value="1"/>
</dbReference>
<dbReference type="UniPathway" id="UPA00904">
    <property type="reaction ID" value="UER00871"/>
</dbReference>
<dbReference type="EMBL" id="SNQI01000001">
    <property type="protein sequence ID" value="TEW76948.1"/>
    <property type="molecule type" value="Genomic_DNA"/>
</dbReference>
<evidence type="ECO:0000256" key="3">
    <source>
        <dbReference type="ARBA" id="ARBA00022605"/>
    </source>
</evidence>
<feature type="domain" description="Nucleoside phosphorylase" evidence="6">
    <location>
        <begin position="2"/>
        <end position="226"/>
    </location>
</feature>
<keyword evidence="5" id="KW-0486">Methionine biosynthesis</keyword>
<dbReference type="CDD" id="cd09008">
    <property type="entry name" value="MTAN"/>
    <property type="match status" value="1"/>
</dbReference>
<dbReference type="PANTHER" id="PTHR46832">
    <property type="entry name" value="5'-METHYLTHIOADENOSINE/S-ADENOSYLHOMOCYSTEINE NUCLEOSIDASE"/>
    <property type="match status" value="1"/>
</dbReference>
<evidence type="ECO:0000313" key="7">
    <source>
        <dbReference type="EMBL" id="TEW76948.1"/>
    </source>
</evidence>
<evidence type="ECO:0000256" key="5">
    <source>
        <dbReference type="ARBA" id="ARBA00023167"/>
    </source>
</evidence>
<evidence type="ECO:0000256" key="4">
    <source>
        <dbReference type="ARBA" id="ARBA00022801"/>
    </source>
</evidence>
<dbReference type="InterPro" id="IPR010049">
    <property type="entry name" value="MTA_SAH_Nsdase"/>
</dbReference>
<dbReference type="AlphaFoldDB" id="A0A4Y8AYL6"/>
<comment type="caution">
    <text evidence="7">The sequence shown here is derived from an EMBL/GenBank/DDBJ whole genome shotgun (WGS) entry which is preliminary data.</text>
</comment>
<dbReference type="SUPFAM" id="SSF53167">
    <property type="entry name" value="Purine and uridine phosphorylases"/>
    <property type="match status" value="1"/>
</dbReference>
<dbReference type="OrthoDB" id="9792278at2"/>